<protein>
    <submittedName>
        <fullName evidence="6">Putative esterase of the alpha-beta hydrolase superfamily</fullName>
    </submittedName>
</protein>
<evidence type="ECO:0000256" key="3">
    <source>
        <dbReference type="ARBA" id="ARBA00023098"/>
    </source>
</evidence>
<evidence type="ECO:0000313" key="7">
    <source>
        <dbReference type="Proteomes" id="UP000250796"/>
    </source>
</evidence>
<dbReference type="AlphaFoldDB" id="A0A7Z7LE61"/>
<evidence type="ECO:0000256" key="2">
    <source>
        <dbReference type="ARBA" id="ARBA00022963"/>
    </source>
</evidence>
<keyword evidence="3 4" id="KW-0443">Lipid metabolism</keyword>
<dbReference type="GO" id="GO:0016042">
    <property type="term" value="P:lipid catabolic process"/>
    <property type="evidence" value="ECO:0007669"/>
    <property type="project" value="UniProtKB-UniRule"/>
</dbReference>
<dbReference type="Proteomes" id="UP000250796">
    <property type="component" value="Chromosome MESINF"/>
</dbReference>
<feature type="short sequence motif" description="GXGXXG" evidence="4">
    <location>
        <begin position="29"/>
        <end position="34"/>
    </location>
</feature>
<evidence type="ECO:0000256" key="1">
    <source>
        <dbReference type="ARBA" id="ARBA00022801"/>
    </source>
</evidence>
<dbReference type="GO" id="GO:0016787">
    <property type="term" value="F:hydrolase activity"/>
    <property type="evidence" value="ECO:0007669"/>
    <property type="project" value="UniProtKB-UniRule"/>
</dbReference>
<dbReference type="SUPFAM" id="SSF52151">
    <property type="entry name" value="FabD/lysophospholipase-like"/>
    <property type="match status" value="1"/>
</dbReference>
<evidence type="ECO:0000259" key="5">
    <source>
        <dbReference type="PROSITE" id="PS51635"/>
    </source>
</evidence>
<dbReference type="PANTHER" id="PTHR14226:SF57">
    <property type="entry name" value="BLR7027 PROTEIN"/>
    <property type="match status" value="1"/>
</dbReference>
<feature type="short sequence motif" description="DGA/G" evidence="4">
    <location>
        <begin position="184"/>
        <end position="186"/>
    </location>
</feature>
<feature type="short sequence motif" description="GXSXG" evidence="4">
    <location>
        <begin position="56"/>
        <end position="60"/>
    </location>
</feature>
<sequence length="422" mass="47481">MGRIEFSERLLKKEERIEFKGKIGLVLSGGGARGSYQIGVWKALKDSRIEIGGVYGTSVGALNSVAISMNKFRDTRDLWLKINMDRVVKGSFSNNLVGKIFEALKAGGFDASPLRESFNALLNEEAVRKSKINMGIVVFSLTDMEPKELYIEDIPSGHLADYVLASANHPVFRRETIRSEKFIDGGVYRNIPVNMAINKGFKEIIVVDLGPKRLRDMLSLSSLERSEEITQLVITPTENYGDVLDFDPEVSANYMREGYLDCLKALGLVKGERYYIHAPDDAFGAALLTMTKPKKVEMLKVFGIEPWQTESTHHFYYGQLLPVLQDFFKSTVPLDTVIALLESMAKIAGLPQLTLYSIPSMMAEIADCDIDLFKGHRYNDIDVERIARLIKFAVDNFVPEKLEGSQYRAFKEGFAELFPEQE</sequence>
<dbReference type="RefSeq" id="WP_169698741.1">
    <property type="nucleotide sequence ID" value="NZ_LS974202.1"/>
</dbReference>
<dbReference type="Gene3D" id="3.40.1090.10">
    <property type="entry name" value="Cytosolic phospholipase A2 catalytic domain"/>
    <property type="match status" value="2"/>
</dbReference>
<dbReference type="InterPro" id="IPR016035">
    <property type="entry name" value="Acyl_Trfase/lysoPLipase"/>
</dbReference>
<reference evidence="6 7" key="1">
    <citation type="submission" date="2017-01" db="EMBL/GenBank/DDBJ databases">
        <authorList>
            <person name="Erauso G."/>
        </authorList>
    </citation>
    <scope>NUCLEOTIDE SEQUENCE [LARGE SCALE GENOMIC DNA]</scope>
    <source>
        <strain evidence="6">MESINF1</strain>
    </source>
</reference>
<dbReference type="Pfam" id="PF01734">
    <property type="entry name" value="Patatin"/>
    <property type="match status" value="1"/>
</dbReference>
<dbReference type="KEGG" id="minf:MESINF_0965"/>
<dbReference type="InterPro" id="IPR050301">
    <property type="entry name" value="NTE"/>
</dbReference>
<feature type="active site" description="Nucleophile" evidence="4">
    <location>
        <position position="58"/>
    </location>
</feature>
<evidence type="ECO:0000313" key="6">
    <source>
        <dbReference type="EMBL" id="SSC12414.1"/>
    </source>
</evidence>
<dbReference type="InterPro" id="IPR002641">
    <property type="entry name" value="PNPLA_dom"/>
</dbReference>
<keyword evidence="7" id="KW-1185">Reference proteome</keyword>
<feature type="domain" description="PNPLA" evidence="5">
    <location>
        <begin position="25"/>
        <end position="197"/>
    </location>
</feature>
<dbReference type="CDD" id="cd07209">
    <property type="entry name" value="Pat_hypo_Ecoli_Z1214_like"/>
    <property type="match status" value="1"/>
</dbReference>
<organism evidence="6 7">
    <name type="scientific">Mesotoga infera</name>
    <dbReference type="NCBI Taxonomy" id="1236046"/>
    <lineage>
        <taxon>Bacteria</taxon>
        <taxon>Thermotogati</taxon>
        <taxon>Thermotogota</taxon>
        <taxon>Thermotogae</taxon>
        <taxon>Kosmotogales</taxon>
        <taxon>Kosmotogaceae</taxon>
        <taxon>Mesotoga</taxon>
    </lineage>
</organism>
<dbReference type="PANTHER" id="PTHR14226">
    <property type="entry name" value="NEUROPATHY TARGET ESTERASE/SWISS CHEESE D.MELANOGASTER"/>
    <property type="match status" value="1"/>
</dbReference>
<keyword evidence="2 4" id="KW-0442">Lipid degradation</keyword>
<name>A0A7Z7LE61_9BACT</name>
<accession>A0A7Z7LE61</accession>
<proteinExistence type="predicted"/>
<keyword evidence="1 4" id="KW-0378">Hydrolase</keyword>
<gene>
    <name evidence="6" type="ORF">MESINF_0965</name>
</gene>
<dbReference type="EMBL" id="LS974202">
    <property type="protein sequence ID" value="SSC12414.1"/>
    <property type="molecule type" value="Genomic_DNA"/>
</dbReference>
<evidence type="ECO:0000256" key="4">
    <source>
        <dbReference type="PROSITE-ProRule" id="PRU01161"/>
    </source>
</evidence>
<feature type="active site" description="Proton acceptor" evidence="4">
    <location>
        <position position="184"/>
    </location>
</feature>
<dbReference type="PROSITE" id="PS51635">
    <property type="entry name" value="PNPLA"/>
    <property type="match status" value="1"/>
</dbReference>